<keyword evidence="5" id="KW-1185">Reference proteome</keyword>
<dbReference type="InterPro" id="IPR006116">
    <property type="entry name" value="NT_2-5OAS_ClassI-CCAase"/>
</dbReference>
<name>K2R3W5_METFP</name>
<dbReference type="OrthoDB" id="359020at2157"/>
<dbReference type="EC" id="2.7.7.108" evidence="1"/>
<comment type="catalytic activity">
    <reaction evidence="3">
        <text>L-tyrosyl-[protein] + ATP = O-(5'-adenylyl)-L-tyrosyl-[protein] + diphosphate</text>
        <dbReference type="Rhea" id="RHEA:54288"/>
        <dbReference type="Rhea" id="RHEA-COMP:10136"/>
        <dbReference type="Rhea" id="RHEA-COMP:13846"/>
        <dbReference type="ChEBI" id="CHEBI:30616"/>
        <dbReference type="ChEBI" id="CHEBI:33019"/>
        <dbReference type="ChEBI" id="CHEBI:46858"/>
        <dbReference type="ChEBI" id="CHEBI:83624"/>
        <dbReference type="EC" id="2.7.7.108"/>
    </reaction>
</comment>
<evidence type="ECO:0000313" key="5">
    <source>
        <dbReference type="Proteomes" id="UP000007360"/>
    </source>
</evidence>
<comment type="catalytic activity">
    <reaction evidence="2">
        <text>O-(5'-adenylyl)-L-tyrosyl-[protein] + ATP = O-[5'-(adenylyl-(5'-&gt;3')-adenylyl)]-L-tyrosyl-[protein] + diphosphate</text>
        <dbReference type="Rhea" id="RHEA:66528"/>
        <dbReference type="Rhea" id="RHEA-COMP:13846"/>
        <dbReference type="Rhea" id="RHEA-COMP:17046"/>
        <dbReference type="ChEBI" id="CHEBI:30616"/>
        <dbReference type="ChEBI" id="CHEBI:33019"/>
        <dbReference type="ChEBI" id="CHEBI:83624"/>
        <dbReference type="ChEBI" id="CHEBI:167160"/>
    </reaction>
</comment>
<organism evidence="4 5">
    <name type="scientific">Methanobacterium formicicum (strain DSM 3637 / PP1)</name>
    <dbReference type="NCBI Taxonomy" id="1204725"/>
    <lineage>
        <taxon>Archaea</taxon>
        <taxon>Methanobacteriati</taxon>
        <taxon>Methanobacteriota</taxon>
        <taxon>Methanomada group</taxon>
        <taxon>Methanobacteria</taxon>
        <taxon>Methanobacteriales</taxon>
        <taxon>Methanobacteriaceae</taxon>
        <taxon>Methanobacterium</taxon>
    </lineage>
</organism>
<dbReference type="Gene3D" id="3.30.460.10">
    <property type="entry name" value="Beta Polymerase, domain 2"/>
    <property type="match status" value="1"/>
</dbReference>
<reference evidence="4 5" key="1">
    <citation type="journal article" date="2012" name="J. Bacteriol.">
        <title>Draft genome sequence of Methanobacterium formicicum DSM 3637, an archaebacterium isolated from the methane producer amoeba Pelomyxa palustris.</title>
        <authorList>
            <person name="Gutierrez G."/>
        </authorList>
    </citation>
    <scope>NUCLEOTIDE SEQUENCE [LARGE SCALE GENOMIC DNA]</scope>
    <source>
        <strain evidence="5">DSM 3637 / PP1</strain>
    </source>
</reference>
<dbReference type="EMBL" id="AMPO01000005">
    <property type="protein sequence ID" value="EKF85857.1"/>
    <property type="molecule type" value="Genomic_DNA"/>
</dbReference>
<evidence type="ECO:0000256" key="1">
    <source>
        <dbReference type="ARBA" id="ARBA00034531"/>
    </source>
</evidence>
<proteinExistence type="predicted"/>
<dbReference type="GO" id="GO:0070733">
    <property type="term" value="F:AMPylase activity"/>
    <property type="evidence" value="ECO:0007669"/>
    <property type="project" value="UniProtKB-EC"/>
</dbReference>
<evidence type="ECO:0000313" key="4">
    <source>
        <dbReference type="EMBL" id="EKF85857.1"/>
    </source>
</evidence>
<dbReference type="InterPro" id="IPR043519">
    <property type="entry name" value="NT_sf"/>
</dbReference>
<dbReference type="InterPro" id="IPR053550">
    <property type="entry name" value="CD-NTase"/>
</dbReference>
<dbReference type="PATRIC" id="fig|1204725.3.peg.1456"/>
<dbReference type="NCBIfam" id="NF041117">
    <property type="entry name" value="CBASS_cyclase_b"/>
    <property type="match status" value="1"/>
</dbReference>
<accession>K2R3W5</accession>
<sequence length="296" mass="32989">MREEVRDSIRTTDGGSFETDVSTEINEILADYNDRDIEAIQDHLNEIKKIIGEEIEGSIDLKFGGSVSKNTYVDGLSDIDTLLFIDKTELTDSAPKDVLEYIASQLNGTLNGYTNIECGKLAVTIDFDDGNKIQILPAMKKGEGFKIPSIDGTKWSKVVRPDKFASKLTEVNKSINNNVVPAIKLAKGIISQFPEDQQLKGYHIESIAIKAFQRYPNSEKTTKKALLTHFFEKAKEIVKKPITDSSNQSFHVDGYLGNENSKKRRAASNMLNKVFEKMERANVSCSAAAWSEILGR</sequence>
<gene>
    <name evidence="4" type="ORF">A994_07245</name>
</gene>
<dbReference type="CDD" id="cd05400">
    <property type="entry name" value="NT_2-5OAS_ClassI-CCAase"/>
    <property type="match status" value="1"/>
</dbReference>
<dbReference type="SUPFAM" id="SSF81301">
    <property type="entry name" value="Nucleotidyltransferase"/>
    <property type="match status" value="1"/>
</dbReference>
<evidence type="ECO:0000256" key="3">
    <source>
        <dbReference type="ARBA" id="ARBA00048696"/>
    </source>
</evidence>
<protein>
    <recommendedName>
        <fullName evidence="1">protein adenylyltransferase</fullName>
        <ecNumber evidence="1">2.7.7.108</ecNumber>
    </recommendedName>
</protein>
<dbReference type="AlphaFoldDB" id="K2R3W5"/>
<dbReference type="RefSeq" id="WP_004030743.1">
    <property type="nucleotide sequence ID" value="NZ_AMPO01000005.1"/>
</dbReference>
<dbReference type="Proteomes" id="UP000007360">
    <property type="component" value="Unassembled WGS sequence"/>
</dbReference>
<comment type="caution">
    <text evidence="4">The sequence shown here is derived from an EMBL/GenBank/DDBJ whole genome shotgun (WGS) entry which is preliminary data.</text>
</comment>
<evidence type="ECO:0000256" key="2">
    <source>
        <dbReference type="ARBA" id="ARBA00047518"/>
    </source>
</evidence>